<evidence type="ECO:0000256" key="2">
    <source>
        <dbReference type="ARBA" id="ARBA00022692"/>
    </source>
</evidence>
<dbReference type="GO" id="GO:0003677">
    <property type="term" value="F:DNA binding"/>
    <property type="evidence" value="ECO:0007669"/>
    <property type="project" value="UniProtKB-UniRule"/>
</dbReference>
<keyword evidence="4 8" id="KW-0472">Membrane</keyword>
<dbReference type="PANTHER" id="PTHR34104:SF3">
    <property type="entry name" value="TRANSMEMBRANE PROTEIN 254"/>
    <property type="match status" value="1"/>
</dbReference>
<evidence type="ECO:0000313" key="10">
    <source>
        <dbReference type="EMBL" id="CAI5774357.1"/>
    </source>
</evidence>
<feature type="transmembrane region" description="Helical" evidence="8">
    <location>
        <begin position="62"/>
        <end position="82"/>
    </location>
</feature>
<dbReference type="EMBL" id="OX395130">
    <property type="protein sequence ID" value="CAI5774357.1"/>
    <property type="molecule type" value="Genomic_DNA"/>
</dbReference>
<feature type="transmembrane region" description="Helical" evidence="8">
    <location>
        <begin position="17"/>
        <end position="35"/>
    </location>
</feature>
<evidence type="ECO:0000256" key="8">
    <source>
        <dbReference type="SAM" id="Phobius"/>
    </source>
</evidence>
<dbReference type="Pfam" id="PF14934">
    <property type="entry name" value="TMEM254"/>
    <property type="match status" value="1"/>
</dbReference>
<gene>
    <name evidence="10" type="ORF">PODLI_1B010719</name>
</gene>
<dbReference type="InterPro" id="IPR001356">
    <property type="entry name" value="HD"/>
</dbReference>
<proteinExistence type="predicted"/>
<dbReference type="SUPFAM" id="SSF46689">
    <property type="entry name" value="Homeodomain-like"/>
    <property type="match status" value="1"/>
</dbReference>
<evidence type="ECO:0000256" key="3">
    <source>
        <dbReference type="ARBA" id="ARBA00022989"/>
    </source>
</evidence>
<dbReference type="PROSITE" id="PS50071">
    <property type="entry name" value="HOMEOBOX_2"/>
    <property type="match status" value="1"/>
</dbReference>
<keyword evidence="11" id="KW-1185">Reference proteome</keyword>
<dbReference type="InterPro" id="IPR028110">
    <property type="entry name" value="TMEM254"/>
</dbReference>
<evidence type="ECO:0000256" key="7">
    <source>
        <dbReference type="RuleBase" id="RU000682"/>
    </source>
</evidence>
<dbReference type="SMART" id="SM00389">
    <property type="entry name" value="HOX"/>
    <property type="match status" value="1"/>
</dbReference>
<dbReference type="Proteomes" id="UP001178461">
    <property type="component" value="Chromosome 5"/>
</dbReference>
<dbReference type="PANTHER" id="PTHR34104">
    <property type="entry name" value="TRANSMEMBRANE PROTEIN 254"/>
    <property type="match status" value="1"/>
</dbReference>
<keyword evidence="6 7" id="KW-0238">DNA-binding</keyword>
<organism evidence="10 11">
    <name type="scientific">Podarcis lilfordi</name>
    <name type="common">Lilford's wall lizard</name>
    <dbReference type="NCBI Taxonomy" id="74358"/>
    <lineage>
        <taxon>Eukaryota</taxon>
        <taxon>Metazoa</taxon>
        <taxon>Chordata</taxon>
        <taxon>Craniata</taxon>
        <taxon>Vertebrata</taxon>
        <taxon>Euteleostomi</taxon>
        <taxon>Lepidosauria</taxon>
        <taxon>Squamata</taxon>
        <taxon>Bifurcata</taxon>
        <taxon>Unidentata</taxon>
        <taxon>Episquamata</taxon>
        <taxon>Laterata</taxon>
        <taxon>Lacertibaenia</taxon>
        <taxon>Lacertidae</taxon>
        <taxon>Podarcis</taxon>
    </lineage>
</organism>
<evidence type="ECO:0000256" key="6">
    <source>
        <dbReference type="PROSITE-ProRule" id="PRU00108"/>
    </source>
</evidence>
<protein>
    <recommendedName>
        <fullName evidence="5">Transmembrane protein 254</fullName>
    </recommendedName>
</protein>
<evidence type="ECO:0000256" key="5">
    <source>
        <dbReference type="ARBA" id="ARBA00034834"/>
    </source>
</evidence>
<feature type="DNA-binding region" description="Homeobox" evidence="6">
    <location>
        <begin position="124"/>
        <end position="183"/>
    </location>
</feature>
<reference evidence="10" key="1">
    <citation type="submission" date="2022-12" db="EMBL/GenBank/DDBJ databases">
        <authorList>
            <person name="Alioto T."/>
            <person name="Alioto T."/>
            <person name="Gomez Garrido J."/>
        </authorList>
    </citation>
    <scope>NUCLEOTIDE SEQUENCE</scope>
</reference>
<accession>A0AA35KBI3</accession>
<sequence>MDSQAEHRADYFRRSNLLVMVAIFVGLSYHGWAVFSPSTIPYDLLGPLGTVTKYLVENHKTLLNIGYLITWLIHIGEALYALKLCTSLEKTFLVQGIPLLRWRCPCISNAPFLKERGSYPKGGDRRKRKVFTPAQIELLKKGFEKNVYPGYQTREALARSIRVEEDRVHTWFQNRRARTKVPK</sequence>
<dbReference type="CDD" id="cd00086">
    <property type="entry name" value="homeodomain"/>
    <property type="match status" value="1"/>
</dbReference>
<evidence type="ECO:0000259" key="9">
    <source>
        <dbReference type="PROSITE" id="PS50071"/>
    </source>
</evidence>
<name>A0AA35KBI3_9SAUR</name>
<comment type="subcellular location">
    <subcellularLocation>
        <location evidence="1">Membrane</location>
        <topology evidence="1">Multi-pass membrane protein</topology>
    </subcellularLocation>
    <subcellularLocation>
        <location evidence="6 7">Nucleus</location>
    </subcellularLocation>
</comment>
<feature type="domain" description="Homeobox" evidence="9">
    <location>
        <begin position="122"/>
        <end position="182"/>
    </location>
</feature>
<evidence type="ECO:0000256" key="4">
    <source>
        <dbReference type="ARBA" id="ARBA00023136"/>
    </source>
</evidence>
<evidence type="ECO:0000313" key="11">
    <source>
        <dbReference type="Proteomes" id="UP001178461"/>
    </source>
</evidence>
<dbReference type="GO" id="GO:0016020">
    <property type="term" value="C:membrane"/>
    <property type="evidence" value="ECO:0007669"/>
    <property type="project" value="UniProtKB-SubCell"/>
</dbReference>
<dbReference type="Gene3D" id="1.10.10.60">
    <property type="entry name" value="Homeodomain-like"/>
    <property type="match status" value="1"/>
</dbReference>
<keyword evidence="6 7" id="KW-0371">Homeobox</keyword>
<evidence type="ECO:0000256" key="1">
    <source>
        <dbReference type="ARBA" id="ARBA00004141"/>
    </source>
</evidence>
<dbReference type="GO" id="GO:0005634">
    <property type="term" value="C:nucleus"/>
    <property type="evidence" value="ECO:0007669"/>
    <property type="project" value="UniProtKB-SubCell"/>
</dbReference>
<dbReference type="Pfam" id="PF00046">
    <property type="entry name" value="Homeodomain"/>
    <property type="match status" value="1"/>
</dbReference>
<keyword evidence="3 8" id="KW-1133">Transmembrane helix</keyword>
<dbReference type="AlphaFoldDB" id="A0AA35KBI3"/>
<dbReference type="InterPro" id="IPR009057">
    <property type="entry name" value="Homeodomain-like_sf"/>
</dbReference>
<keyword evidence="2 8" id="KW-0812">Transmembrane</keyword>
<keyword evidence="6 7" id="KW-0539">Nucleus</keyword>